<evidence type="ECO:0000313" key="1">
    <source>
        <dbReference type="EMBL" id="GAA4080911.1"/>
    </source>
</evidence>
<accession>A0ABP7W522</accession>
<proteinExistence type="predicted"/>
<evidence type="ECO:0008006" key="3">
    <source>
        <dbReference type="Google" id="ProtNLM"/>
    </source>
</evidence>
<reference evidence="2" key="1">
    <citation type="journal article" date="2019" name="Int. J. Syst. Evol. Microbiol.">
        <title>The Global Catalogue of Microorganisms (GCM) 10K type strain sequencing project: providing services to taxonomists for standard genome sequencing and annotation.</title>
        <authorList>
            <consortium name="The Broad Institute Genomics Platform"/>
            <consortium name="The Broad Institute Genome Sequencing Center for Infectious Disease"/>
            <person name="Wu L."/>
            <person name="Ma J."/>
        </authorList>
    </citation>
    <scope>NUCLEOTIDE SEQUENCE [LARGE SCALE GENOMIC DNA]</scope>
    <source>
        <strain evidence="2">JCM 17069</strain>
    </source>
</reference>
<dbReference type="PROSITE" id="PS51257">
    <property type="entry name" value="PROKAR_LIPOPROTEIN"/>
    <property type="match status" value="1"/>
</dbReference>
<name>A0ABP7W522_9FLAO</name>
<evidence type="ECO:0000313" key="2">
    <source>
        <dbReference type="Proteomes" id="UP001500367"/>
    </source>
</evidence>
<dbReference type="RefSeq" id="WP_344817374.1">
    <property type="nucleotide sequence ID" value="NZ_BAABCT010000014.1"/>
</dbReference>
<comment type="caution">
    <text evidence="1">The sequence shown here is derived from an EMBL/GenBank/DDBJ whole genome shotgun (WGS) entry which is preliminary data.</text>
</comment>
<protein>
    <recommendedName>
        <fullName evidence="3">Lipoprotein</fullName>
    </recommendedName>
</protein>
<gene>
    <name evidence="1" type="ORF">GCM10022389_28780</name>
</gene>
<dbReference type="Proteomes" id="UP001500367">
    <property type="component" value="Unassembled WGS sequence"/>
</dbReference>
<keyword evidence="2" id="KW-1185">Reference proteome</keyword>
<sequence length="343" mass="40617">MKKILILVLFSAFLFSCKNDNKVEKVERAFYYWKSNNWNISQAEDSIVTNLGIKKLYIKFFEVDHSDAMGNFPISKTQLYSYRQDSLNIVPTVYLKNSVFLKSTKGSLDTLADNVNFLIEKYAKEKFRNHLAPSEYQMDCDWTMKSKDNYFYFLKKLKEVSKKEISCTLRLYPYKYPDKMGIPPVDKVTLMCYNLLNPLQNHSKNSILDLEELESYLDVENNYPKHIDIALPIYSWMQVYQNEQFSNVIYTDNKKVKAILKEVKPFWYSVIKDTVVNETYLRIGDKVKFEETDANKIKQTIQLLRKYVKLDKKTTISLYHLDEQQLSNYSHEELSSFYSDFSK</sequence>
<organism evidence="1 2">
    <name type="scientific">Flavobacterium cheonanense</name>
    <dbReference type="NCBI Taxonomy" id="706183"/>
    <lineage>
        <taxon>Bacteria</taxon>
        <taxon>Pseudomonadati</taxon>
        <taxon>Bacteroidota</taxon>
        <taxon>Flavobacteriia</taxon>
        <taxon>Flavobacteriales</taxon>
        <taxon>Flavobacteriaceae</taxon>
        <taxon>Flavobacterium</taxon>
    </lineage>
</organism>
<dbReference type="EMBL" id="BAABCT010000014">
    <property type="protein sequence ID" value="GAA4080911.1"/>
    <property type="molecule type" value="Genomic_DNA"/>
</dbReference>